<organism evidence="1 2">
    <name type="scientific">Novosphingobium colocasiae</name>
    <dbReference type="NCBI Taxonomy" id="1256513"/>
    <lineage>
        <taxon>Bacteria</taxon>
        <taxon>Pseudomonadati</taxon>
        <taxon>Pseudomonadota</taxon>
        <taxon>Alphaproteobacteria</taxon>
        <taxon>Sphingomonadales</taxon>
        <taxon>Sphingomonadaceae</taxon>
        <taxon>Novosphingobium</taxon>
    </lineage>
</organism>
<reference evidence="1" key="1">
    <citation type="journal article" date="2014" name="Int. J. Syst. Evol. Microbiol.">
        <title>Complete genome sequence of Corynebacterium casei LMG S-19264T (=DSM 44701T), isolated from a smear-ripened cheese.</title>
        <authorList>
            <consortium name="US DOE Joint Genome Institute (JGI-PGF)"/>
            <person name="Walter F."/>
            <person name="Albersmeier A."/>
            <person name="Kalinowski J."/>
            <person name="Ruckert C."/>
        </authorList>
    </citation>
    <scope>NUCLEOTIDE SEQUENCE</scope>
    <source>
        <strain evidence="1">KCTC 32255</strain>
    </source>
</reference>
<protein>
    <submittedName>
        <fullName evidence="1">Uncharacterized protein</fullName>
    </submittedName>
</protein>
<name>A0A918P8G9_9SPHN</name>
<dbReference type="RefSeq" id="WP_374414707.1">
    <property type="nucleotide sequence ID" value="NZ_JAYROP010000045.1"/>
</dbReference>
<dbReference type="Proteomes" id="UP000648075">
    <property type="component" value="Unassembled WGS sequence"/>
</dbReference>
<reference evidence="1" key="2">
    <citation type="submission" date="2020-09" db="EMBL/GenBank/DDBJ databases">
        <authorList>
            <person name="Sun Q."/>
            <person name="Kim S."/>
        </authorList>
    </citation>
    <scope>NUCLEOTIDE SEQUENCE</scope>
    <source>
        <strain evidence="1">KCTC 32255</strain>
    </source>
</reference>
<sequence>MVLNIIERMNCSEADVECEGRYAFSACLYDNGLWSIYHRQPAAAARAVPLLQTDPVASLTTA</sequence>
<keyword evidence="2" id="KW-1185">Reference proteome</keyword>
<evidence type="ECO:0000313" key="2">
    <source>
        <dbReference type="Proteomes" id="UP000648075"/>
    </source>
</evidence>
<evidence type="ECO:0000313" key="1">
    <source>
        <dbReference type="EMBL" id="GGY92001.1"/>
    </source>
</evidence>
<dbReference type="EMBL" id="BMZA01000001">
    <property type="protein sequence ID" value="GGY92001.1"/>
    <property type="molecule type" value="Genomic_DNA"/>
</dbReference>
<gene>
    <name evidence="1" type="ORF">GCM10011614_03390</name>
</gene>
<dbReference type="AlphaFoldDB" id="A0A918P8G9"/>
<proteinExistence type="predicted"/>
<accession>A0A918P8G9</accession>
<comment type="caution">
    <text evidence="1">The sequence shown here is derived from an EMBL/GenBank/DDBJ whole genome shotgun (WGS) entry which is preliminary data.</text>
</comment>